<feature type="non-terminal residue" evidence="1">
    <location>
        <position position="1075"/>
    </location>
</feature>
<gene>
    <name evidence="1" type="ORF">E1163_01485</name>
</gene>
<dbReference type="InterPro" id="IPR025667">
    <property type="entry name" value="SprB_repeat"/>
</dbReference>
<dbReference type="Gene3D" id="2.60.40.740">
    <property type="match status" value="1"/>
</dbReference>
<protein>
    <recommendedName>
        <fullName evidence="3">Fibronectin type-III domain-containing protein</fullName>
    </recommendedName>
</protein>
<evidence type="ECO:0000313" key="1">
    <source>
        <dbReference type="EMBL" id="MTI23615.1"/>
    </source>
</evidence>
<dbReference type="PANTHER" id="PTHR35580">
    <property type="entry name" value="CELL SURFACE GLYCOPROTEIN (S-LAYER PROTEIN)-LIKE PROTEIN"/>
    <property type="match status" value="1"/>
</dbReference>
<sequence length="1075" mass="117835">MALCAYSFDGFPDHEHFNKGEIYVEADSVSPSINLEVNDYGRLATSQVEVEFNPEGIATLQSLKVLAYDQFAIVRIGYGEDVVYGDLYQLPEGTQQVEITLKASGDLDWSDIFVGMRSILPAGVRIGNYPLTPVDSVWSKVSIPMHEFDNFEEIQYMFFNEGYNDINYHIKEIKFTGGEEDLVWFGPSKFDNGIRSPSPTDMFELIIDEGLPVIEEVRLEILNHNREITKTLMPFSSMDVIMHPGENLLRGVLIDEYGGLHYSDTVSYTVSSGISVSRLWHVSCSWAADGQIHTTVDGGTPPYTYAWSHGASTKDVSGLPSGIYTVTVTDANGKTASTSAKIEEPVELSATLNVFGCEGRLEASGGTAPYYYAIDGGSYLNFGSDTRENVWEVVADHDPDDNYHNMAVELQSDGANNIYVGGNYNGKLDFTGNPVGTAGNQGIYVVKLNSKGDLMWGISSQVTNPAVDMAELRDMAVSTEGDVFFAFYTPGGNIEASDGTYGLGEGDYLAKVTSAGMVDWIIDMPKGVGHIGLDGFNNVYVSGKISDIFFSLPEFDHIKGPSDLYLAQYTENGVLHWVVDIEGRNSERIEDLAVADNGDAYITGAFETDISFGDLTLESSGYDDMFIAKYNAIGALMWARKGGGTGNYDVGTALTLDDQGSVYLGFTLGSHNSTFGNEGFGNPLVVLGKLKATDGSTKWTNPIVFMDNNSPDGNAITGIAVDKFPFVYVTGVSEGRVVSDYYLDHYQGAFMMSLNADGGYFERTDLSYTPYYSKAYPITSTNDDYIIYANYDEFLSIAKFGLPQKTSIELAEGQSTITVMDAHSCLFEVEIPDTPSTATVPEICYVTTSKTANGVKIFWDTDGFDEVDHYKIYKEDKAFNDFKVIGTAESDGVFYDTLANIHKRSYRYRVSAVASCGKETSPGAPHKTMHLTVSEGNKGQVNLIWDRYEGFDYPSFKILRGTSPDQMQYLDQVSSNLYTYTDVTPPSGSLYYQIVIDANVSGTPVGCGLENGSETTGRLADAERVVGSNIASRFGKAGNLSFYPNPSYDRINLRFNPDGDEYQLKLIDAAGRVVR</sequence>
<dbReference type="InterPro" id="IPR052918">
    <property type="entry name" value="Motility_Chemotaxis_Reg"/>
</dbReference>
<organism evidence="1 2">
    <name type="scientific">Fulvivirga kasyanovii</name>
    <dbReference type="NCBI Taxonomy" id="396812"/>
    <lineage>
        <taxon>Bacteria</taxon>
        <taxon>Pseudomonadati</taxon>
        <taxon>Bacteroidota</taxon>
        <taxon>Cytophagia</taxon>
        <taxon>Cytophagales</taxon>
        <taxon>Fulvivirgaceae</taxon>
        <taxon>Fulvivirga</taxon>
    </lineage>
</organism>
<reference evidence="1 2" key="1">
    <citation type="submission" date="2019-02" db="EMBL/GenBank/DDBJ databases">
        <authorList>
            <person name="Goldberg S.R."/>
            <person name="Haltli B.A."/>
            <person name="Correa H."/>
            <person name="Russell K.G."/>
        </authorList>
    </citation>
    <scope>NUCLEOTIDE SEQUENCE [LARGE SCALE GENOMIC DNA]</scope>
    <source>
        <strain evidence="1 2">JCM 16186</strain>
    </source>
</reference>
<dbReference type="EMBL" id="SMLW01000253">
    <property type="protein sequence ID" value="MTI23615.1"/>
    <property type="molecule type" value="Genomic_DNA"/>
</dbReference>
<evidence type="ECO:0008006" key="3">
    <source>
        <dbReference type="Google" id="ProtNLM"/>
    </source>
</evidence>
<dbReference type="Proteomes" id="UP000798808">
    <property type="component" value="Unassembled WGS sequence"/>
</dbReference>
<comment type="caution">
    <text evidence="1">The sequence shown here is derived from an EMBL/GenBank/DDBJ whole genome shotgun (WGS) entry which is preliminary data.</text>
</comment>
<dbReference type="PANTHER" id="PTHR35580:SF1">
    <property type="entry name" value="PHYTASE-LIKE DOMAIN-CONTAINING PROTEIN"/>
    <property type="match status" value="1"/>
</dbReference>
<name>A0ABW9RK41_9BACT</name>
<dbReference type="Gene3D" id="2.60.40.10">
    <property type="entry name" value="Immunoglobulins"/>
    <property type="match status" value="1"/>
</dbReference>
<dbReference type="InterPro" id="IPR013783">
    <property type="entry name" value="Ig-like_fold"/>
</dbReference>
<proteinExistence type="predicted"/>
<accession>A0ABW9RK41</accession>
<dbReference type="Pfam" id="PF13573">
    <property type="entry name" value="SprB"/>
    <property type="match status" value="1"/>
</dbReference>
<keyword evidence="2" id="KW-1185">Reference proteome</keyword>
<evidence type="ECO:0000313" key="2">
    <source>
        <dbReference type="Proteomes" id="UP000798808"/>
    </source>
</evidence>